<proteinExistence type="predicted"/>
<keyword evidence="2" id="KW-1185">Reference proteome</keyword>
<protein>
    <submittedName>
        <fullName evidence="1">Uncharacterized protein</fullName>
    </submittedName>
</protein>
<evidence type="ECO:0000313" key="1">
    <source>
        <dbReference type="EMBL" id="KHN86898.1"/>
    </source>
</evidence>
<organism evidence="1 2">
    <name type="scientific">Toxocara canis</name>
    <name type="common">Canine roundworm</name>
    <dbReference type="NCBI Taxonomy" id="6265"/>
    <lineage>
        <taxon>Eukaryota</taxon>
        <taxon>Metazoa</taxon>
        <taxon>Ecdysozoa</taxon>
        <taxon>Nematoda</taxon>
        <taxon>Chromadorea</taxon>
        <taxon>Rhabditida</taxon>
        <taxon>Spirurina</taxon>
        <taxon>Ascaridomorpha</taxon>
        <taxon>Ascaridoidea</taxon>
        <taxon>Toxocaridae</taxon>
        <taxon>Toxocara</taxon>
    </lineage>
</organism>
<comment type="caution">
    <text evidence="1">The sequence shown here is derived from an EMBL/GenBank/DDBJ whole genome shotgun (WGS) entry which is preliminary data.</text>
</comment>
<dbReference type="AlphaFoldDB" id="A0A0B2VZ18"/>
<dbReference type="EMBL" id="JPKZ01000509">
    <property type="protein sequence ID" value="KHN86898.1"/>
    <property type="molecule type" value="Genomic_DNA"/>
</dbReference>
<name>A0A0B2VZ18_TOXCA</name>
<sequence length="109" mass="12601">DYYYLHAHRSDNVIYSNPSNLNYARNSSFKEGFLKFLRSGIGLVPKGTCAFLWKSNNDRRKKLDGRRPNILMNFGSNQNFGKFSNLLQMYSTNHSIFKTANAGFDYESL</sequence>
<feature type="non-terminal residue" evidence="1">
    <location>
        <position position="109"/>
    </location>
</feature>
<evidence type="ECO:0000313" key="2">
    <source>
        <dbReference type="Proteomes" id="UP000031036"/>
    </source>
</evidence>
<gene>
    <name evidence="1" type="ORF">Tcan_00832</name>
</gene>
<accession>A0A0B2VZ18</accession>
<reference evidence="1 2" key="1">
    <citation type="submission" date="2014-11" db="EMBL/GenBank/DDBJ databases">
        <title>Genetic blueprint of the zoonotic pathogen Toxocara canis.</title>
        <authorList>
            <person name="Zhu X.-Q."/>
            <person name="Korhonen P.K."/>
            <person name="Cai H."/>
            <person name="Young N.D."/>
            <person name="Nejsum P."/>
            <person name="von Samson-Himmelstjerna G."/>
            <person name="Boag P.R."/>
            <person name="Tan P."/>
            <person name="Li Q."/>
            <person name="Min J."/>
            <person name="Yang Y."/>
            <person name="Wang X."/>
            <person name="Fang X."/>
            <person name="Hall R.S."/>
            <person name="Hofmann A."/>
            <person name="Sternberg P.W."/>
            <person name="Jex A.R."/>
            <person name="Gasser R.B."/>
        </authorList>
    </citation>
    <scope>NUCLEOTIDE SEQUENCE [LARGE SCALE GENOMIC DNA]</scope>
    <source>
        <strain evidence="1">PN_DK_2014</strain>
    </source>
</reference>
<dbReference type="Proteomes" id="UP000031036">
    <property type="component" value="Unassembled WGS sequence"/>
</dbReference>
<feature type="non-terminal residue" evidence="1">
    <location>
        <position position="1"/>
    </location>
</feature>